<reference evidence="4" key="1">
    <citation type="journal article" date="2014" name="Int. J. Syst. Evol. Microbiol.">
        <title>Complete genome sequence of Corynebacterium casei LMG S-19264T (=DSM 44701T), isolated from a smear-ripened cheese.</title>
        <authorList>
            <consortium name="US DOE Joint Genome Institute (JGI-PGF)"/>
            <person name="Walter F."/>
            <person name="Albersmeier A."/>
            <person name="Kalinowski J."/>
            <person name="Ruckert C."/>
        </authorList>
    </citation>
    <scope>NUCLEOTIDE SEQUENCE</scope>
    <source>
        <strain evidence="4">CGMCC 1.15085</strain>
    </source>
</reference>
<reference evidence="4" key="2">
    <citation type="submission" date="2020-09" db="EMBL/GenBank/DDBJ databases">
        <authorList>
            <person name="Sun Q."/>
            <person name="Zhou Y."/>
        </authorList>
    </citation>
    <scope>NUCLEOTIDE SEQUENCE</scope>
    <source>
        <strain evidence="4">CGMCC 1.15085</strain>
    </source>
</reference>
<dbReference type="RefSeq" id="WP_188835595.1">
    <property type="nucleotide sequence ID" value="NZ_BMHI01000001.1"/>
</dbReference>
<dbReference type="EMBL" id="BMHI01000001">
    <property type="protein sequence ID" value="GGB20281.1"/>
    <property type="molecule type" value="Genomic_DNA"/>
</dbReference>
<dbReference type="Gene3D" id="3.40.50.720">
    <property type="entry name" value="NAD(P)-binding Rossmann-like Domain"/>
    <property type="match status" value="1"/>
</dbReference>
<evidence type="ECO:0000259" key="2">
    <source>
        <dbReference type="Pfam" id="PF01370"/>
    </source>
</evidence>
<keyword evidence="5" id="KW-1185">Reference proteome</keyword>
<feature type="domain" description="DUF1731" evidence="3">
    <location>
        <begin position="249"/>
        <end position="291"/>
    </location>
</feature>
<protein>
    <submittedName>
        <fullName evidence="4">Epimerase</fullName>
    </submittedName>
</protein>
<dbReference type="PANTHER" id="PTHR11092">
    <property type="entry name" value="SUGAR NUCLEOTIDE EPIMERASE RELATED"/>
    <property type="match status" value="1"/>
</dbReference>
<gene>
    <name evidence="4" type="ORF">GCM10011492_07730</name>
</gene>
<dbReference type="Pfam" id="PF08338">
    <property type="entry name" value="DUF1731"/>
    <property type="match status" value="1"/>
</dbReference>
<dbReference type="AlphaFoldDB" id="A0A916SX97"/>
<dbReference type="PANTHER" id="PTHR11092:SF0">
    <property type="entry name" value="EPIMERASE FAMILY PROTEIN SDR39U1"/>
    <property type="match status" value="1"/>
</dbReference>
<name>A0A916SX97_9MICO</name>
<evidence type="ECO:0000259" key="3">
    <source>
        <dbReference type="Pfam" id="PF08338"/>
    </source>
</evidence>
<feature type="domain" description="NAD-dependent epimerase/dehydratase" evidence="2">
    <location>
        <begin position="3"/>
        <end position="214"/>
    </location>
</feature>
<dbReference type="InterPro" id="IPR036291">
    <property type="entry name" value="NAD(P)-bd_dom_sf"/>
</dbReference>
<proteinExistence type="inferred from homology"/>
<dbReference type="Pfam" id="PF01370">
    <property type="entry name" value="Epimerase"/>
    <property type="match status" value="1"/>
</dbReference>
<dbReference type="SUPFAM" id="SSF51735">
    <property type="entry name" value="NAD(P)-binding Rossmann-fold domains"/>
    <property type="match status" value="1"/>
</dbReference>
<dbReference type="Proteomes" id="UP000636793">
    <property type="component" value="Unassembled WGS sequence"/>
</dbReference>
<evidence type="ECO:0000313" key="4">
    <source>
        <dbReference type="EMBL" id="GGB20281.1"/>
    </source>
</evidence>
<accession>A0A916SX97</accession>
<sequence length="299" mass="31573">MRIAIAGSSGLIGTALSEALTQRGDEVVRLVRRHARAADEVGWDPSRRELDPAELQGVSTVVNLAGAGIGDKRWTAAYKKQLVDSRVDSTATIVAALVRNTAPVRLVNGSAMGFYGDRGEETVDEESTPGAGFLVDLVAAWESATAPASAAGCPVALARTGLVFSPKGGLMDRVLPLAKLGLAGPLGNGRQWWSWISLTDEVRALIHLIDHPELVGPVNLAVPSAEAVRQKDAMRALGRVLHRPAFLPAPSPALRLVLGELAGDTLASTRMAPTVLQHSGFEWTHTDIDAVMSYVAGRS</sequence>
<comment type="caution">
    <text evidence="4">The sequence shown here is derived from an EMBL/GenBank/DDBJ whole genome shotgun (WGS) entry which is preliminary data.</text>
</comment>
<dbReference type="InterPro" id="IPR001509">
    <property type="entry name" value="Epimerase_deHydtase"/>
</dbReference>
<evidence type="ECO:0000313" key="5">
    <source>
        <dbReference type="Proteomes" id="UP000636793"/>
    </source>
</evidence>
<dbReference type="InterPro" id="IPR010099">
    <property type="entry name" value="SDR39U1"/>
</dbReference>
<dbReference type="InterPro" id="IPR013549">
    <property type="entry name" value="DUF1731"/>
</dbReference>
<organism evidence="4 5">
    <name type="scientific">Flexivirga endophytica</name>
    <dbReference type="NCBI Taxonomy" id="1849103"/>
    <lineage>
        <taxon>Bacteria</taxon>
        <taxon>Bacillati</taxon>
        <taxon>Actinomycetota</taxon>
        <taxon>Actinomycetes</taxon>
        <taxon>Micrococcales</taxon>
        <taxon>Dermacoccaceae</taxon>
        <taxon>Flexivirga</taxon>
    </lineage>
</organism>
<evidence type="ECO:0000256" key="1">
    <source>
        <dbReference type="ARBA" id="ARBA00009353"/>
    </source>
</evidence>
<comment type="similarity">
    <text evidence="1">Belongs to the NAD(P)-dependent epimerase/dehydratase family. SDR39U1 subfamily.</text>
</comment>
<dbReference type="NCBIfam" id="TIGR01777">
    <property type="entry name" value="yfcH"/>
    <property type="match status" value="1"/>
</dbReference>